<evidence type="ECO:0000313" key="4">
    <source>
        <dbReference type="EMBL" id="OJI93131.1"/>
    </source>
</evidence>
<comment type="caution">
    <text evidence="4">The sequence shown here is derived from an EMBL/GenBank/DDBJ whole genome shotgun (WGS) entry which is preliminary data.</text>
</comment>
<evidence type="ECO:0000313" key="5">
    <source>
        <dbReference type="Proteomes" id="UP000184514"/>
    </source>
</evidence>
<dbReference type="RefSeq" id="WP_245812382.1">
    <property type="nucleotide sequence ID" value="NZ_MLCB01000155.1"/>
</dbReference>
<evidence type="ECO:0000259" key="3">
    <source>
        <dbReference type="PROSITE" id="PS50234"/>
    </source>
</evidence>
<dbReference type="Proteomes" id="UP000184514">
    <property type="component" value="Unassembled WGS sequence"/>
</dbReference>
<proteinExistence type="predicted"/>
<dbReference type="InterPro" id="IPR036465">
    <property type="entry name" value="vWFA_dom_sf"/>
</dbReference>
<keyword evidence="2" id="KW-0812">Transmembrane</keyword>
<evidence type="ECO:0000256" key="1">
    <source>
        <dbReference type="SAM" id="MobiDB-lite"/>
    </source>
</evidence>
<gene>
    <name evidence="4" type="ORF">PFRI_26490</name>
</gene>
<dbReference type="SUPFAM" id="SSF53300">
    <property type="entry name" value="vWA-like"/>
    <property type="match status" value="1"/>
</dbReference>
<evidence type="ECO:0000256" key="2">
    <source>
        <dbReference type="SAM" id="Phobius"/>
    </source>
</evidence>
<organism evidence="4 5">
    <name type="scientific">Planktotalea frisia</name>
    <dbReference type="NCBI Taxonomy" id="696762"/>
    <lineage>
        <taxon>Bacteria</taxon>
        <taxon>Pseudomonadati</taxon>
        <taxon>Pseudomonadota</taxon>
        <taxon>Alphaproteobacteria</taxon>
        <taxon>Rhodobacterales</taxon>
        <taxon>Paracoccaceae</taxon>
        <taxon>Planktotalea</taxon>
    </lineage>
</organism>
<accession>A0A1L9NV80</accession>
<dbReference type="Gene3D" id="3.40.50.410">
    <property type="entry name" value="von Willebrand factor, type A domain"/>
    <property type="match status" value="1"/>
</dbReference>
<dbReference type="InterPro" id="IPR028087">
    <property type="entry name" value="Tad_N"/>
</dbReference>
<dbReference type="STRING" id="696762.PFRI_26490"/>
<keyword evidence="5" id="KW-1185">Reference proteome</keyword>
<protein>
    <submittedName>
        <fullName evidence="4">von Willebrand factor type A domain protein</fullName>
    </submittedName>
</protein>
<keyword evidence="2" id="KW-0472">Membrane</keyword>
<dbReference type="EMBL" id="MLCB01000155">
    <property type="protein sequence ID" value="OJI93131.1"/>
    <property type="molecule type" value="Genomic_DNA"/>
</dbReference>
<dbReference type="InterPro" id="IPR002035">
    <property type="entry name" value="VWF_A"/>
</dbReference>
<dbReference type="AlphaFoldDB" id="A0A1L9NV80"/>
<feature type="domain" description="VWFA" evidence="3">
    <location>
        <begin position="153"/>
        <end position="467"/>
    </location>
</feature>
<dbReference type="PROSITE" id="PS50234">
    <property type="entry name" value="VWFA"/>
    <property type="match status" value="1"/>
</dbReference>
<feature type="region of interest" description="Disordered" evidence="1">
    <location>
        <begin position="1"/>
        <end position="25"/>
    </location>
</feature>
<name>A0A1L9NV80_9RHOB</name>
<keyword evidence="2" id="KW-1133">Transmembrane helix</keyword>
<sequence length="474" mass="52800">MRDTTHHSGLEPMKGNANQRSPFTSFKDDENGSLVIFAVIMILMILTMGGIGVDLMRSERDRATLQHTLDRAILAAADLDQDRAPATVVNDYFEAAGLESFLSNVTVQQGLNYKTVGAQAQSITTTAFMKLAGVDSLNATASGVAEERIANVEISMVLDISGSMGDGNKMGQLRTAATSFVNTVLSPSNEDLVSVSLVPYSQHVNAGPKIYNELNVNHRHNYSHCIEMADSAYSETELDLSVQYDQMQHFQWNYPGWNQLTDTICPRYSYERITPFSQDASALNAQIAQMQPRAGTRIFMGMKWAAAMLDPAFNPVVNALANSNDIDSAFSNRPAAFEDVETLKTVVLMTDGKNSSAQRIKSWAYDSSSDYYHWSRYNLWYYLYRNVNSYHRGNYYWWKYDAAQGDALLDNICDASKEAGIVIWSIGFEVDDHGANVMENCASSPSHFFRVEGIEISEAFDAIARQINQLRLTQ</sequence>
<feature type="transmembrane region" description="Helical" evidence="2">
    <location>
        <begin position="34"/>
        <end position="53"/>
    </location>
</feature>
<reference evidence="4 5" key="1">
    <citation type="submission" date="2016-10" db="EMBL/GenBank/DDBJ databases">
        <title>Genome sequence of Planktotalea frisia SH6-1.</title>
        <authorList>
            <person name="Poehlein A."/>
            <person name="Bakenhus I."/>
            <person name="Voget S."/>
            <person name="Brinkhoff T."/>
            <person name="Simon M."/>
        </authorList>
    </citation>
    <scope>NUCLEOTIDE SEQUENCE [LARGE SCALE GENOMIC DNA]</scope>
    <source>
        <strain evidence="4 5">SH6-1</strain>
    </source>
</reference>
<dbReference type="Pfam" id="PF13400">
    <property type="entry name" value="Tad"/>
    <property type="match status" value="1"/>
</dbReference>